<evidence type="ECO:0000256" key="5">
    <source>
        <dbReference type="PIRSR" id="PIRSR634603-1"/>
    </source>
</evidence>
<dbReference type="GO" id="GO:0006518">
    <property type="term" value="P:peptide metabolic process"/>
    <property type="evidence" value="ECO:0007669"/>
    <property type="project" value="UniProtKB-ARBA"/>
</dbReference>
<organism evidence="9 10">
    <name type="scientific">Vagococcus elongatus</name>
    <dbReference type="NCBI Taxonomy" id="180344"/>
    <lineage>
        <taxon>Bacteria</taxon>
        <taxon>Bacillati</taxon>
        <taxon>Bacillota</taxon>
        <taxon>Bacilli</taxon>
        <taxon>Lactobacillales</taxon>
        <taxon>Enterococcaceae</taxon>
        <taxon>Vagococcus</taxon>
    </lineage>
</organism>
<dbReference type="PANTHER" id="PTHR48073">
    <property type="entry name" value="O-SUCCINYLBENZOATE SYNTHASE-RELATED"/>
    <property type="match status" value="1"/>
</dbReference>
<dbReference type="OrthoDB" id="9775391at2"/>
<evidence type="ECO:0000256" key="6">
    <source>
        <dbReference type="PIRSR" id="PIRSR634603-3"/>
    </source>
</evidence>
<dbReference type="GO" id="GO:0000287">
    <property type="term" value="F:magnesium ion binding"/>
    <property type="evidence" value="ECO:0007669"/>
    <property type="project" value="UniProtKB-ARBA"/>
</dbReference>
<feature type="binding site" evidence="6">
    <location>
        <position position="240"/>
    </location>
    <ligand>
        <name>Mg(2+)</name>
        <dbReference type="ChEBI" id="CHEBI:18420"/>
    </ligand>
</feature>
<keyword evidence="2 6" id="KW-0479">Metal-binding</keyword>
<keyword evidence="3 6" id="KW-0460">Magnesium</keyword>
<dbReference type="FunFam" id="3.30.390.10:FF:000009">
    <property type="entry name" value="Hydrophobic dipeptide epimerase"/>
    <property type="match status" value="1"/>
</dbReference>
<comment type="similarity">
    <text evidence="1 7">Belongs to the mandelate racemase/muconate lactonizing enzyme family.</text>
</comment>
<reference evidence="9 10" key="1">
    <citation type="submission" date="2017-05" db="EMBL/GenBank/DDBJ databases">
        <title>Vagococcus spp. assemblies.</title>
        <authorList>
            <person name="Gulvik C.A."/>
        </authorList>
    </citation>
    <scope>NUCLEOTIDE SEQUENCE [LARGE SCALE GENOMIC DNA]</scope>
    <source>
        <strain evidence="9 10">CCUG 51432</strain>
    </source>
</reference>
<feature type="active site" description="Proton acceptor; specific for (R)-substrate epimerization" evidence="5">
    <location>
        <position position="161"/>
    </location>
</feature>
<accession>A0A430B5H0</accession>
<dbReference type="SFLD" id="SFLDS00001">
    <property type="entry name" value="Enolase"/>
    <property type="match status" value="1"/>
</dbReference>
<dbReference type="InterPro" id="IPR036849">
    <property type="entry name" value="Enolase-like_C_sf"/>
</dbReference>
<dbReference type="RefSeq" id="WP_126805978.1">
    <property type="nucleotide sequence ID" value="NZ_NGKA01000001.1"/>
</dbReference>
<evidence type="ECO:0000256" key="2">
    <source>
        <dbReference type="ARBA" id="ARBA00022723"/>
    </source>
</evidence>
<feature type="active site" description="Proton acceptor; specific for (S)-substrate epimerization" evidence="5">
    <location>
        <position position="264"/>
    </location>
</feature>
<dbReference type="PANTHER" id="PTHR48073:SF2">
    <property type="entry name" value="O-SUCCINYLBENZOATE SYNTHASE"/>
    <property type="match status" value="1"/>
</dbReference>
<comment type="cofactor">
    <cofactor evidence="6 7">
        <name>Mg(2+)</name>
        <dbReference type="ChEBI" id="CHEBI:18420"/>
    </cofactor>
    <text evidence="6 7">Binds 1 Mg(2+) ion per subunit.</text>
</comment>
<dbReference type="InterPro" id="IPR018110">
    <property type="entry name" value="Mandel_Rmase/mucon_lact_enz_CS"/>
</dbReference>
<dbReference type="InterPro" id="IPR029017">
    <property type="entry name" value="Enolase-like_N"/>
</dbReference>
<evidence type="ECO:0000313" key="9">
    <source>
        <dbReference type="EMBL" id="RSU15517.1"/>
    </source>
</evidence>
<dbReference type="AlphaFoldDB" id="A0A430B5H0"/>
<dbReference type="SUPFAM" id="SSF51604">
    <property type="entry name" value="Enolase C-terminal domain-like"/>
    <property type="match status" value="1"/>
</dbReference>
<feature type="domain" description="Mandelate racemase/muconate lactonizing enzyme C-terminal" evidence="8">
    <location>
        <begin position="140"/>
        <end position="236"/>
    </location>
</feature>
<dbReference type="SUPFAM" id="SSF54826">
    <property type="entry name" value="Enolase N-terminal domain-like"/>
    <property type="match status" value="1"/>
</dbReference>
<dbReference type="GO" id="GO:0009063">
    <property type="term" value="P:amino acid catabolic process"/>
    <property type="evidence" value="ECO:0007669"/>
    <property type="project" value="InterPro"/>
</dbReference>
<evidence type="ECO:0000313" key="10">
    <source>
        <dbReference type="Proteomes" id="UP000287605"/>
    </source>
</evidence>
<dbReference type="SFLD" id="SFLDF00009">
    <property type="entry name" value="o-succinylbenzoate_synthase"/>
    <property type="match status" value="1"/>
</dbReference>
<dbReference type="InterPro" id="IPR013341">
    <property type="entry name" value="Mandelate_racemase_N_dom"/>
</dbReference>
<dbReference type="Gene3D" id="3.30.390.10">
    <property type="entry name" value="Enolase-like, N-terminal domain"/>
    <property type="match status" value="1"/>
</dbReference>
<sequence>MKITKINVEKKFVKLRTPFTISLGTIHESVSAIIEIETDEGIVGYGEGAPGILITGETLDGTVECLKMFERGLIGTDPTDLEKVHEIMDRIAAHANSAKAAIDLACYDLLGKKANLPLYKLLGGHDNKVETDMTIGIDAPDIMGVKAKEAISQGFNTLKVKVGMGNALDIKRIETIRKNVGKDIKLRLDANQGWSAKEAVQMIHRLADYDIELIEQPVPYHDIEGLAYVTSQSPIPIMSDESCFDSKDALRLIKQRAVDIVNIKLMKCGGLYEAQKINSICEAAGVECMVGCMVEETDLGVTAGAHLVAAKKNITRADLDATFSLVETNFSGPVPLEATPILSLTDQPGLGLTKERGSH</sequence>
<dbReference type="Proteomes" id="UP000287605">
    <property type="component" value="Unassembled WGS sequence"/>
</dbReference>
<feature type="binding site" evidence="6">
    <location>
        <position position="215"/>
    </location>
    <ligand>
        <name>Mg(2+)</name>
        <dbReference type="ChEBI" id="CHEBI:18420"/>
    </ligand>
</feature>
<protein>
    <recommendedName>
        <fullName evidence="7">Dipeptide epimerase</fullName>
        <ecNumber evidence="7">5.1.1.-</ecNumber>
    </recommendedName>
</protein>
<dbReference type="SFLD" id="SFLDG00180">
    <property type="entry name" value="muconate_cycloisomerase"/>
    <property type="match status" value="1"/>
</dbReference>
<evidence type="ECO:0000256" key="3">
    <source>
        <dbReference type="ARBA" id="ARBA00022842"/>
    </source>
</evidence>
<dbReference type="EMBL" id="NGKA01000001">
    <property type="protein sequence ID" value="RSU15517.1"/>
    <property type="molecule type" value="Genomic_DNA"/>
</dbReference>
<evidence type="ECO:0000256" key="4">
    <source>
        <dbReference type="ARBA" id="ARBA00023235"/>
    </source>
</evidence>
<evidence type="ECO:0000259" key="8">
    <source>
        <dbReference type="SMART" id="SM00922"/>
    </source>
</evidence>
<keyword evidence="10" id="KW-1185">Reference proteome</keyword>
<evidence type="ECO:0000256" key="7">
    <source>
        <dbReference type="RuleBase" id="RU366006"/>
    </source>
</evidence>
<name>A0A430B5H0_9ENTE</name>
<dbReference type="GO" id="GO:0016855">
    <property type="term" value="F:racemase and epimerase activity, acting on amino acids and derivatives"/>
    <property type="evidence" value="ECO:0007669"/>
    <property type="project" value="UniProtKB-UniRule"/>
</dbReference>
<dbReference type="Pfam" id="PF13378">
    <property type="entry name" value="MR_MLE_C"/>
    <property type="match status" value="1"/>
</dbReference>
<evidence type="ECO:0000256" key="1">
    <source>
        <dbReference type="ARBA" id="ARBA00008031"/>
    </source>
</evidence>
<dbReference type="InterPro" id="IPR013342">
    <property type="entry name" value="Mandelate_racemase_C"/>
</dbReference>
<comment type="caution">
    <text evidence="9">The sequence shown here is derived from an EMBL/GenBank/DDBJ whole genome shotgun (WGS) entry which is preliminary data.</text>
</comment>
<feature type="binding site" evidence="6">
    <location>
        <position position="189"/>
    </location>
    <ligand>
        <name>Mg(2+)</name>
        <dbReference type="ChEBI" id="CHEBI:18420"/>
    </ligand>
</feature>
<dbReference type="PROSITE" id="PS00909">
    <property type="entry name" value="MR_MLE_2"/>
    <property type="match status" value="1"/>
</dbReference>
<dbReference type="InterPro" id="IPR029065">
    <property type="entry name" value="Enolase_C-like"/>
</dbReference>
<dbReference type="SMART" id="SM00922">
    <property type="entry name" value="MR_MLE"/>
    <property type="match status" value="1"/>
</dbReference>
<dbReference type="Gene3D" id="3.20.20.120">
    <property type="entry name" value="Enolase-like C-terminal domain"/>
    <property type="match status" value="1"/>
</dbReference>
<dbReference type="InterPro" id="IPR034603">
    <property type="entry name" value="Dipeptide_epimerase"/>
</dbReference>
<keyword evidence="4 7" id="KW-0413">Isomerase</keyword>
<proteinExistence type="inferred from homology"/>
<dbReference type="CDD" id="cd03319">
    <property type="entry name" value="L-Ala-DL-Glu_epimerase"/>
    <property type="match status" value="1"/>
</dbReference>
<gene>
    <name evidence="9" type="ORF">CBF29_00105</name>
</gene>
<dbReference type="EC" id="5.1.1.-" evidence="7"/>
<dbReference type="Pfam" id="PF02746">
    <property type="entry name" value="MR_MLE_N"/>
    <property type="match status" value="1"/>
</dbReference>